<name>A0A067Q4F7_9AGAM</name>
<dbReference type="AlphaFoldDB" id="A0A067Q4F7"/>
<dbReference type="EMBL" id="KL197712">
    <property type="protein sequence ID" value="KDQ61884.1"/>
    <property type="molecule type" value="Genomic_DNA"/>
</dbReference>
<dbReference type="InParanoid" id="A0A067Q4F7"/>
<protein>
    <recommendedName>
        <fullName evidence="1">C2H2-type domain-containing protein</fullName>
    </recommendedName>
</protein>
<dbReference type="InterPro" id="IPR013087">
    <property type="entry name" value="Znf_C2H2_type"/>
</dbReference>
<reference evidence="3" key="1">
    <citation type="journal article" date="2014" name="Proc. Natl. Acad. Sci. U.S.A.">
        <title>Extensive sampling of basidiomycete genomes demonstrates inadequacy of the white-rot/brown-rot paradigm for wood decay fungi.</title>
        <authorList>
            <person name="Riley R."/>
            <person name="Salamov A.A."/>
            <person name="Brown D.W."/>
            <person name="Nagy L.G."/>
            <person name="Floudas D."/>
            <person name="Held B.W."/>
            <person name="Levasseur A."/>
            <person name="Lombard V."/>
            <person name="Morin E."/>
            <person name="Otillar R."/>
            <person name="Lindquist E.A."/>
            <person name="Sun H."/>
            <person name="LaButti K.M."/>
            <person name="Schmutz J."/>
            <person name="Jabbour D."/>
            <person name="Luo H."/>
            <person name="Baker S.E."/>
            <person name="Pisabarro A.G."/>
            <person name="Walton J.D."/>
            <person name="Blanchette R.A."/>
            <person name="Henrissat B."/>
            <person name="Martin F."/>
            <person name="Cullen D."/>
            <person name="Hibbett D.S."/>
            <person name="Grigoriev I.V."/>
        </authorList>
    </citation>
    <scope>NUCLEOTIDE SEQUENCE [LARGE SCALE GENOMIC DNA]</scope>
    <source>
        <strain evidence="3">MUCL 33604</strain>
    </source>
</reference>
<evidence type="ECO:0000259" key="1">
    <source>
        <dbReference type="PROSITE" id="PS00028"/>
    </source>
</evidence>
<accession>A0A067Q4F7</accession>
<gene>
    <name evidence="2" type="ORF">JAAARDRAFT_90817</name>
</gene>
<dbReference type="OrthoDB" id="18440at2759"/>
<sequence>NKRLICTLPPTCNPPINRACVLHGTRELEAHYATYHTWVCEEHGCGCVFPGERLLELHQTECHDPLAAVRKDRGEKIV</sequence>
<keyword evidence="3" id="KW-1185">Reference proteome</keyword>
<feature type="domain" description="C2H2-type" evidence="1">
    <location>
        <begin position="40"/>
        <end position="63"/>
    </location>
</feature>
<dbReference type="PROSITE" id="PS00028">
    <property type="entry name" value="ZINC_FINGER_C2H2_1"/>
    <property type="match status" value="1"/>
</dbReference>
<organism evidence="2 3">
    <name type="scientific">Jaapia argillacea MUCL 33604</name>
    <dbReference type="NCBI Taxonomy" id="933084"/>
    <lineage>
        <taxon>Eukaryota</taxon>
        <taxon>Fungi</taxon>
        <taxon>Dikarya</taxon>
        <taxon>Basidiomycota</taxon>
        <taxon>Agaricomycotina</taxon>
        <taxon>Agaricomycetes</taxon>
        <taxon>Agaricomycetidae</taxon>
        <taxon>Jaapiales</taxon>
        <taxon>Jaapiaceae</taxon>
        <taxon>Jaapia</taxon>
    </lineage>
</organism>
<evidence type="ECO:0000313" key="3">
    <source>
        <dbReference type="Proteomes" id="UP000027265"/>
    </source>
</evidence>
<proteinExistence type="predicted"/>
<feature type="non-terminal residue" evidence="2">
    <location>
        <position position="1"/>
    </location>
</feature>
<feature type="non-terminal residue" evidence="2">
    <location>
        <position position="78"/>
    </location>
</feature>
<dbReference type="Proteomes" id="UP000027265">
    <property type="component" value="Unassembled WGS sequence"/>
</dbReference>
<dbReference type="HOGENOM" id="CLU_2628548_0_0_1"/>
<evidence type="ECO:0000313" key="2">
    <source>
        <dbReference type="EMBL" id="KDQ61884.1"/>
    </source>
</evidence>